<reference evidence="26" key="1">
    <citation type="submission" date="2020-10" db="EMBL/GenBank/DDBJ databases">
        <title>Feather gene expression reveals the developmental basis of iridescence in African starlings.</title>
        <authorList>
            <person name="Rubenstein D.R."/>
        </authorList>
    </citation>
    <scope>NUCLEOTIDE SEQUENCE</scope>
    <source>
        <strain evidence="26">SS15</strain>
        <tissue evidence="26">Liver</tissue>
    </source>
</reference>
<dbReference type="PROSITE" id="PS00107">
    <property type="entry name" value="PROTEIN_KINASE_ATP"/>
    <property type="match status" value="1"/>
</dbReference>
<dbReference type="InterPro" id="IPR001245">
    <property type="entry name" value="Ser-Thr/Tyr_kinase_cat_dom"/>
</dbReference>
<dbReference type="Proteomes" id="UP000618051">
    <property type="component" value="Unassembled WGS sequence"/>
</dbReference>
<dbReference type="InterPro" id="IPR002011">
    <property type="entry name" value="Tyr_kinase_rcpt_2_CS"/>
</dbReference>
<dbReference type="EMBL" id="JADDUC020000030">
    <property type="protein sequence ID" value="KAI1230508.1"/>
    <property type="molecule type" value="Genomic_DNA"/>
</dbReference>
<evidence type="ECO:0000256" key="19">
    <source>
        <dbReference type="PIRSR" id="PIRSR000620-1"/>
    </source>
</evidence>
<feature type="active site" description="Proton donor/acceptor" evidence="19">
    <location>
        <position position="1064"/>
    </location>
</feature>
<dbReference type="GO" id="GO:0005524">
    <property type="term" value="F:ATP binding"/>
    <property type="evidence" value="ECO:0007669"/>
    <property type="project" value="UniProtKB-UniRule"/>
</dbReference>
<dbReference type="Gene3D" id="1.10.510.10">
    <property type="entry name" value="Transferase(Phosphotransferase) domain 1"/>
    <property type="match status" value="1"/>
</dbReference>
<evidence type="ECO:0000256" key="12">
    <source>
        <dbReference type="ARBA" id="ARBA00022989"/>
    </source>
</evidence>
<accession>A0A835NDM3</accession>
<feature type="domain" description="Fibronectin type-III" evidence="25">
    <location>
        <begin position="718"/>
        <end position="813"/>
    </location>
</feature>
<dbReference type="SMART" id="SM00060">
    <property type="entry name" value="FN3"/>
    <property type="match status" value="3"/>
</dbReference>
<evidence type="ECO:0000256" key="17">
    <source>
        <dbReference type="ARBA" id="ARBA00023180"/>
    </source>
</evidence>
<evidence type="ECO:0000256" key="3">
    <source>
        <dbReference type="ARBA" id="ARBA00022553"/>
    </source>
</evidence>
<dbReference type="FunFam" id="3.80.20.20:FF:000001">
    <property type="entry name" value="Tyrosine-protein kinase receptor"/>
    <property type="match status" value="1"/>
</dbReference>
<dbReference type="GO" id="GO:0051897">
    <property type="term" value="P:positive regulation of phosphatidylinositol 3-kinase/protein kinase B signal transduction"/>
    <property type="evidence" value="ECO:0007669"/>
    <property type="project" value="TreeGrafter"/>
</dbReference>
<dbReference type="InterPro" id="IPR050122">
    <property type="entry name" value="RTK"/>
</dbReference>
<evidence type="ECO:0000256" key="7">
    <source>
        <dbReference type="ARBA" id="ARBA00022729"/>
    </source>
</evidence>
<dbReference type="SMART" id="SM00261">
    <property type="entry name" value="FU"/>
    <property type="match status" value="1"/>
</dbReference>
<dbReference type="InterPro" id="IPR020635">
    <property type="entry name" value="Tyr_kinase_cat_dom"/>
</dbReference>
<evidence type="ECO:0000256" key="1">
    <source>
        <dbReference type="ARBA" id="ARBA00004251"/>
    </source>
</evidence>
<dbReference type="FunFam" id="2.60.40.10:FF:000108">
    <property type="entry name" value="Tyrosine-protein kinase receptor"/>
    <property type="match status" value="1"/>
</dbReference>
<dbReference type="SUPFAM" id="SSF49265">
    <property type="entry name" value="Fibronectin type III"/>
    <property type="match status" value="2"/>
</dbReference>
<evidence type="ECO:0000256" key="9">
    <source>
        <dbReference type="ARBA" id="ARBA00022741"/>
    </source>
</evidence>
<dbReference type="InterPro" id="IPR000719">
    <property type="entry name" value="Prot_kinase_dom"/>
</dbReference>
<keyword evidence="2" id="KW-1003">Cell membrane</keyword>
<evidence type="ECO:0000256" key="15">
    <source>
        <dbReference type="ARBA" id="ARBA00023157"/>
    </source>
</evidence>
<dbReference type="PROSITE" id="PS50011">
    <property type="entry name" value="PROTEIN_KINASE_DOM"/>
    <property type="match status" value="1"/>
</dbReference>
<evidence type="ECO:0000259" key="25">
    <source>
        <dbReference type="PROSITE" id="PS50853"/>
    </source>
</evidence>
<dbReference type="PRINTS" id="PR00109">
    <property type="entry name" value="TYRKINASE"/>
</dbReference>
<dbReference type="EC" id="2.7.10.1" evidence="22"/>
<dbReference type="InterPro" id="IPR036116">
    <property type="entry name" value="FN3_sf"/>
</dbReference>
<dbReference type="FunFam" id="1.10.510.10:FF:000050">
    <property type="entry name" value="Tyrosine-protein kinase receptor"/>
    <property type="match status" value="1"/>
</dbReference>
<comment type="catalytic activity">
    <reaction evidence="18 22">
        <text>L-tyrosyl-[protein] + ATP = O-phospho-L-tyrosyl-[protein] + ADP + H(+)</text>
        <dbReference type="Rhea" id="RHEA:10596"/>
        <dbReference type="Rhea" id="RHEA-COMP:10136"/>
        <dbReference type="Rhea" id="RHEA-COMP:20101"/>
        <dbReference type="ChEBI" id="CHEBI:15378"/>
        <dbReference type="ChEBI" id="CHEBI:30616"/>
        <dbReference type="ChEBI" id="CHEBI:46858"/>
        <dbReference type="ChEBI" id="CHEBI:61978"/>
        <dbReference type="ChEBI" id="CHEBI:456216"/>
        <dbReference type="EC" id="2.7.10.1"/>
    </reaction>
</comment>
<dbReference type="InterPro" id="IPR040969">
    <property type="entry name" value="Insulin_TMD"/>
</dbReference>
<dbReference type="CDD" id="cd00063">
    <property type="entry name" value="FN3"/>
    <property type="match status" value="2"/>
</dbReference>
<evidence type="ECO:0000256" key="22">
    <source>
        <dbReference type="RuleBase" id="RU000312"/>
    </source>
</evidence>
<dbReference type="GO" id="GO:0043560">
    <property type="term" value="F:insulin receptor substrate binding"/>
    <property type="evidence" value="ECO:0007669"/>
    <property type="project" value="InterPro"/>
</dbReference>
<dbReference type="PANTHER" id="PTHR24416">
    <property type="entry name" value="TYROSINE-PROTEIN KINASE RECEPTOR"/>
    <property type="match status" value="1"/>
</dbReference>
<evidence type="ECO:0000313" key="27">
    <source>
        <dbReference type="EMBL" id="KAI1230508.1"/>
    </source>
</evidence>
<dbReference type="GO" id="GO:0043410">
    <property type="term" value="P:positive regulation of MAPK cascade"/>
    <property type="evidence" value="ECO:0007669"/>
    <property type="project" value="TreeGrafter"/>
</dbReference>
<dbReference type="InterPro" id="IPR006211">
    <property type="entry name" value="Furin-like_Cys-rich_dom"/>
</dbReference>
<evidence type="ECO:0000256" key="14">
    <source>
        <dbReference type="ARBA" id="ARBA00023137"/>
    </source>
</evidence>
<keyword evidence="17" id="KW-0325">Glycoprotein</keyword>
<feature type="binding site" evidence="20">
    <location>
        <position position="1082"/>
    </location>
    <ligand>
        <name>ATP</name>
        <dbReference type="ChEBI" id="CHEBI:30616"/>
    </ligand>
</feature>
<dbReference type="GO" id="GO:0030424">
    <property type="term" value="C:axon"/>
    <property type="evidence" value="ECO:0007669"/>
    <property type="project" value="TreeGrafter"/>
</dbReference>
<dbReference type="GO" id="GO:0005009">
    <property type="term" value="F:insulin receptor activity"/>
    <property type="evidence" value="ECO:0007669"/>
    <property type="project" value="TreeGrafter"/>
</dbReference>
<reference evidence="27" key="3">
    <citation type="submission" date="2022-01" db="EMBL/GenBank/DDBJ databases">
        <authorList>
            <person name="Rubenstein D.R."/>
        </authorList>
    </citation>
    <scope>NUCLEOTIDE SEQUENCE</scope>
    <source>
        <strain evidence="27">SS15</strain>
        <tissue evidence="27">Liver</tissue>
    </source>
</reference>
<keyword evidence="28" id="KW-1185">Reference proteome</keyword>
<dbReference type="EMBL" id="JADDUC010000406">
    <property type="protein sequence ID" value="KAG0113722.1"/>
    <property type="molecule type" value="Genomic_DNA"/>
</dbReference>
<keyword evidence="9 20" id="KW-0547">Nucleotide-binding</keyword>
<dbReference type="PROSITE" id="PS50853">
    <property type="entry name" value="FN3"/>
    <property type="match status" value="1"/>
</dbReference>
<comment type="caution">
    <text evidence="26">The sequence shown here is derived from an EMBL/GenBank/DDBJ whole genome shotgun (WGS) entry which is preliminary data.</text>
</comment>
<feature type="domain" description="Protein kinase" evidence="24">
    <location>
        <begin position="943"/>
        <end position="1203"/>
    </location>
</feature>
<evidence type="ECO:0000313" key="26">
    <source>
        <dbReference type="EMBL" id="KAG0113722.1"/>
    </source>
</evidence>
<keyword evidence="12 23" id="KW-1133">Transmembrane helix</keyword>
<evidence type="ECO:0000256" key="13">
    <source>
        <dbReference type="ARBA" id="ARBA00023136"/>
    </source>
</evidence>
<gene>
    <name evidence="27" type="ORF">IHE44_0009968</name>
    <name evidence="26" type="ORF">IHE44_010025</name>
</gene>
<dbReference type="InterPro" id="IPR016246">
    <property type="entry name" value="Tyr_kinase_insulin-like_rcpt"/>
</dbReference>
<feature type="binding site" evidence="20">
    <location>
        <begin position="1024"/>
        <end position="1030"/>
    </location>
    <ligand>
        <name>ATP</name>
        <dbReference type="ChEBI" id="CHEBI:30616"/>
    </ligand>
</feature>
<evidence type="ECO:0000313" key="28">
    <source>
        <dbReference type="Proteomes" id="UP000618051"/>
    </source>
</evidence>
<dbReference type="InterPro" id="IPR036941">
    <property type="entry name" value="Rcpt_L-dom_sf"/>
</dbReference>
<dbReference type="CDD" id="cd00064">
    <property type="entry name" value="FU"/>
    <property type="match status" value="1"/>
</dbReference>
<keyword evidence="4" id="KW-0808">Transferase</keyword>
<keyword evidence="10" id="KW-0418">Kinase</keyword>
<dbReference type="PIRSF" id="PIRSF000620">
    <property type="entry name" value="Insulin_receptor"/>
    <property type="match status" value="1"/>
</dbReference>
<dbReference type="SUPFAM" id="SSF52058">
    <property type="entry name" value="L domain-like"/>
    <property type="match status" value="2"/>
</dbReference>
<keyword evidence="14" id="KW-0829">Tyrosine-protein kinase</keyword>
<evidence type="ECO:0000256" key="11">
    <source>
        <dbReference type="ARBA" id="ARBA00022840"/>
    </source>
</evidence>
<evidence type="ECO:0000256" key="23">
    <source>
        <dbReference type="SAM" id="Phobius"/>
    </source>
</evidence>
<evidence type="ECO:0000256" key="10">
    <source>
        <dbReference type="ARBA" id="ARBA00022777"/>
    </source>
</evidence>
<evidence type="ECO:0000256" key="20">
    <source>
        <dbReference type="PIRSR" id="PIRSR000620-2"/>
    </source>
</evidence>
<dbReference type="SUPFAM" id="SSF56112">
    <property type="entry name" value="Protein kinase-like (PK-like)"/>
    <property type="match status" value="1"/>
</dbReference>
<dbReference type="FunFam" id="2.10.220.10:FF:000005">
    <property type="entry name" value="Tyrosine-protein kinase receptor"/>
    <property type="match status" value="1"/>
</dbReference>
<keyword evidence="15" id="KW-1015">Disulfide bond</keyword>
<feature type="transmembrane region" description="Helical" evidence="23">
    <location>
        <begin position="820"/>
        <end position="844"/>
    </location>
</feature>
<dbReference type="Gene3D" id="2.60.40.10">
    <property type="entry name" value="Immunoglobulins"/>
    <property type="match status" value="3"/>
</dbReference>
<dbReference type="Pfam" id="PF01030">
    <property type="entry name" value="Recep_L_domain"/>
    <property type="match status" value="2"/>
</dbReference>
<dbReference type="FunFam" id="2.60.40.10:FF:000087">
    <property type="entry name" value="Tyrosine-protein kinase receptor"/>
    <property type="match status" value="1"/>
</dbReference>
<dbReference type="GO" id="GO:0042593">
    <property type="term" value="P:glucose homeostasis"/>
    <property type="evidence" value="ECO:0007669"/>
    <property type="project" value="TreeGrafter"/>
</dbReference>
<evidence type="ECO:0000256" key="18">
    <source>
        <dbReference type="ARBA" id="ARBA00051243"/>
    </source>
</evidence>
<evidence type="ECO:0000259" key="24">
    <source>
        <dbReference type="PROSITE" id="PS50011"/>
    </source>
</evidence>
<sequence length="1349" mass="151512">MDIRNNLTRLNMLENCTVIEGHLQILLMFKTKPEDFRELSFPKLTMITDYLLLFRVYGLESLKGLFPNLTVIRGTHLFFNYALVIFEMVHLKEIGLYNLMNITRGAVRIEKNNELCYLSTIDWSRILDSVEDNYIVANKDDKEECGDVCPGTVKGKSNCPPTSQGCTSDGQCCHSECLGDCTEPNDAGRCVACRNLYLDGRCVDTCPPGHYRFEGWRCVTFSFCQELHNKCKNARESGCHVIHNNECVHECPSGYIMNSSNLHCTPCAGPCPKVCDFGKEKTIDSVTSAQELRGCTVLNGSLVINIRGGNNIAAELEANLGLIEEISGYLKIRRSYALVSLSFFRKLHLIRGETLEAGNYSFYALDNQNLRQLWDWSKHNLTIARGKLFFHYNPKLCLSEIHKMEEISGTKGRQERNDIALKTNGDQASCENELLKFSSIRTSHDKILLKWEPYWPPDFRDLLGFMLFYKEAPYQNVTEFDGQDACGSNSWTVVDVDPPPRSNEPKAQAQPGWLLRGLKPWTQYAVFVKTLVTFSDERRTYGAKSEIIYVQTNATGLKLPSRTWSPPFESEDPQKYNQSEAEDVSGECCSCPKTDSQIQKELEESAFRKTFENYLHNEVFVPRPSRKRRDLGSVANSTVVLPTIPSSPNNSAAAEGAEEQKPFEKVMFKESLVISGLRHFTGYRIELHACNHDAQESRCSVAAYVSARTMPEAKADDIVGPVSHELVEKNTVHLKWQEPKEPNGLIVLYEVNYGRLGETEEAHFCVSRKHFASEGGCKLRGLQPGNYSVRIRATSLAGNGSWTEPTYFYVADYLNAQPNIAVIIVPIIFAIIIAGIIGAAYVLVKKRQTEGPTGPLYASSNPEYISASDGESNQGLFLSVQQDGVGVVLVEFSGAFVEFPPRSVAALTKAAAGVSVRRCSAQNCPLCPTVYVPDEWEVPRDKITLLRELGQGSFGMVYEGIAKDIVKGEPETRVAVKTVNESASLRERIEFLNEASVMKGFSCHHVVRLLGVVSKGQPTLVVMELMAHGDLKSYLRSLRPDAEMAAEIADGMAYLNAKKFVHRDLAARNCMVAEDFTVKIGDFGMTRDIYETDYYRKGGKGLLPVRWMAPESLKDGVFTTYSDVWSFGVVLWEISSLAEQPYQGLSNEQVLKFVMDGGYLDQPDNCPERLHSLMQMCWQYNPKMRPTFIEIIEMLKEDLHPSFQEVSFFYSEENKPLETEEYEMDFENMESIPLDPSSYSQRDKVLGRDNGPSMALKGNYEEHIPYTHMNGGKKNGRILSMPRSIDWLSVDLSVNINGRGFHGCCPFCNHGFTTGSDRVSSTEGEASAFASRRREVLWCLSSSPAEHFQ</sequence>
<evidence type="ECO:0000256" key="21">
    <source>
        <dbReference type="PROSITE-ProRule" id="PRU10141"/>
    </source>
</evidence>
<keyword evidence="6 22" id="KW-0812">Transmembrane</keyword>
<keyword evidence="7" id="KW-0732">Signal</keyword>
<dbReference type="SUPFAM" id="SSF57184">
    <property type="entry name" value="Growth factor receptor domain"/>
    <property type="match status" value="1"/>
</dbReference>
<dbReference type="InterPro" id="IPR008266">
    <property type="entry name" value="Tyr_kinase_AS"/>
</dbReference>
<dbReference type="PROSITE" id="PS00109">
    <property type="entry name" value="PROTEIN_KINASE_TYR"/>
    <property type="match status" value="1"/>
</dbReference>
<evidence type="ECO:0000256" key="16">
    <source>
        <dbReference type="ARBA" id="ARBA00023170"/>
    </source>
</evidence>
<feature type="binding site" evidence="20">
    <location>
        <position position="953"/>
    </location>
    <ligand>
        <name>ATP</name>
        <dbReference type="ChEBI" id="CHEBI:30616"/>
    </ligand>
</feature>
<protein>
    <recommendedName>
        <fullName evidence="22">Tyrosine-protein kinase receptor</fullName>
        <ecNumber evidence="22">2.7.10.1</ecNumber>
    </recommendedName>
</protein>
<dbReference type="FunFam" id="3.30.200.20:FF:000026">
    <property type="entry name" value="Tyrosine-protein kinase receptor"/>
    <property type="match status" value="1"/>
</dbReference>
<dbReference type="SMART" id="SM00219">
    <property type="entry name" value="TyrKc"/>
    <property type="match status" value="1"/>
</dbReference>
<dbReference type="OrthoDB" id="5809444at2759"/>
<dbReference type="InterPro" id="IPR006212">
    <property type="entry name" value="Furin_repeat"/>
</dbReference>
<dbReference type="Pfam" id="PF07714">
    <property type="entry name" value="PK_Tyr_Ser-Thr"/>
    <property type="match status" value="1"/>
</dbReference>
<dbReference type="Gene3D" id="3.80.20.20">
    <property type="entry name" value="Receptor L-domain"/>
    <property type="match status" value="2"/>
</dbReference>
<keyword evidence="8" id="KW-0677">Repeat</keyword>
<evidence type="ECO:0000256" key="6">
    <source>
        <dbReference type="ARBA" id="ARBA00022692"/>
    </source>
</evidence>
<reference evidence="27 28" key="2">
    <citation type="journal article" date="2021" name="J. Hered.">
        <title>Feather Gene Expression Elucidates the Developmental Basis of Plumage Iridescence in African Starlings.</title>
        <authorList>
            <person name="Rubenstein D.R."/>
            <person name="Corvelo A."/>
            <person name="MacManes M.D."/>
            <person name="Maia R."/>
            <person name="Narzisi G."/>
            <person name="Rousaki A."/>
            <person name="Vandenabeele P."/>
            <person name="Shawkey M.D."/>
            <person name="Solomon J."/>
        </authorList>
    </citation>
    <scope>NUCLEOTIDE SEQUENCE [LARGE SCALE GENOMIC DNA]</scope>
    <source>
        <strain evidence="27">SS15</strain>
    </source>
</reference>
<keyword evidence="3 22" id="KW-0597">Phosphoprotein</keyword>
<dbReference type="Pfam" id="PF17870">
    <property type="entry name" value="Insulin_TMD"/>
    <property type="match status" value="1"/>
</dbReference>
<dbReference type="PROSITE" id="PS00239">
    <property type="entry name" value="RECEPTOR_TYR_KIN_II"/>
    <property type="match status" value="1"/>
</dbReference>
<evidence type="ECO:0000256" key="4">
    <source>
        <dbReference type="ARBA" id="ARBA00022679"/>
    </source>
</evidence>
<evidence type="ECO:0000256" key="8">
    <source>
        <dbReference type="ARBA" id="ARBA00022737"/>
    </source>
</evidence>
<dbReference type="InterPro" id="IPR011009">
    <property type="entry name" value="Kinase-like_dom_sf"/>
</dbReference>
<dbReference type="InterPro" id="IPR000494">
    <property type="entry name" value="Rcpt_L-dom"/>
</dbReference>
<dbReference type="InterPro" id="IPR013783">
    <property type="entry name" value="Ig-like_fold"/>
</dbReference>
<dbReference type="InterPro" id="IPR017441">
    <property type="entry name" value="Protein_kinase_ATP_BS"/>
</dbReference>
<dbReference type="PANTHER" id="PTHR24416:SF535">
    <property type="entry name" value="INSULIN RECEPTOR"/>
    <property type="match status" value="1"/>
</dbReference>
<keyword evidence="13 23" id="KW-0472">Membrane</keyword>
<dbReference type="GO" id="GO:0043548">
    <property type="term" value="F:phosphatidylinositol 3-kinase binding"/>
    <property type="evidence" value="ECO:0007669"/>
    <property type="project" value="InterPro"/>
</dbReference>
<dbReference type="Gene3D" id="3.30.200.20">
    <property type="entry name" value="Phosphorylase Kinase, domain 1"/>
    <property type="match status" value="1"/>
</dbReference>
<evidence type="ECO:0000256" key="2">
    <source>
        <dbReference type="ARBA" id="ARBA00022475"/>
    </source>
</evidence>
<feature type="binding site" evidence="20 21">
    <location>
        <position position="977"/>
    </location>
    <ligand>
        <name>ATP</name>
        <dbReference type="ChEBI" id="CHEBI:30616"/>
    </ligand>
</feature>
<keyword evidence="5" id="KW-0165">Cleavage on pair of basic residues</keyword>
<name>A0A835NDM3_9PASS</name>
<dbReference type="GO" id="GO:0005899">
    <property type="term" value="C:insulin receptor complex"/>
    <property type="evidence" value="ECO:0007669"/>
    <property type="project" value="TreeGrafter"/>
</dbReference>
<organism evidence="26">
    <name type="scientific">Lamprotornis superbus</name>
    <dbReference type="NCBI Taxonomy" id="245042"/>
    <lineage>
        <taxon>Eukaryota</taxon>
        <taxon>Metazoa</taxon>
        <taxon>Chordata</taxon>
        <taxon>Craniata</taxon>
        <taxon>Vertebrata</taxon>
        <taxon>Euteleostomi</taxon>
        <taxon>Archelosauria</taxon>
        <taxon>Archosauria</taxon>
        <taxon>Dinosauria</taxon>
        <taxon>Saurischia</taxon>
        <taxon>Theropoda</taxon>
        <taxon>Coelurosauria</taxon>
        <taxon>Aves</taxon>
        <taxon>Neognathae</taxon>
        <taxon>Neoaves</taxon>
        <taxon>Telluraves</taxon>
        <taxon>Australaves</taxon>
        <taxon>Passeriformes</taxon>
        <taxon>Sturnidae</taxon>
        <taxon>Lamprotornis</taxon>
    </lineage>
</organism>
<dbReference type="Pfam" id="PF00757">
    <property type="entry name" value="Furin-like"/>
    <property type="match status" value="1"/>
</dbReference>
<feature type="binding site" evidence="20">
    <location>
        <begin position="1068"/>
        <end position="1069"/>
    </location>
    <ligand>
        <name>ATP</name>
        <dbReference type="ChEBI" id="CHEBI:30616"/>
    </ligand>
</feature>
<comment type="similarity">
    <text evidence="22">Belongs to the protein kinase superfamily. Tyr protein kinase family. Insulin receptor subfamily.</text>
</comment>
<keyword evidence="16 22" id="KW-0675">Receptor</keyword>
<dbReference type="Gene3D" id="2.10.220.10">
    <property type="entry name" value="Hormone Receptor, Insulin-like Growth Factor Receptor 1, Chain A, domain 2"/>
    <property type="match status" value="1"/>
</dbReference>
<comment type="subcellular location">
    <subcellularLocation>
        <location evidence="1">Cell membrane</location>
        <topology evidence="1">Single-pass type I membrane protein</topology>
    </subcellularLocation>
</comment>
<dbReference type="InterPro" id="IPR003961">
    <property type="entry name" value="FN3_dom"/>
</dbReference>
<proteinExistence type="inferred from homology"/>
<dbReference type="InterPro" id="IPR009030">
    <property type="entry name" value="Growth_fac_rcpt_cys_sf"/>
</dbReference>
<evidence type="ECO:0000256" key="5">
    <source>
        <dbReference type="ARBA" id="ARBA00022685"/>
    </source>
</evidence>
<keyword evidence="11 20" id="KW-0067">ATP-binding</keyword>